<dbReference type="GO" id="GO:0016020">
    <property type="term" value="C:membrane"/>
    <property type="evidence" value="ECO:0007669"/>
    <property type="project" value="UniProtKB-SubCell"/>
</dbReference>
<dbReference type="InterPro" id="IPR050810">
    <property type="entry name" value="Bact_Secretion_Sys_Channel"/>
</dbReference>
<dbReference type="Gene3D" id="3.30.1370.120">
    <property type="match status" value="2"/>
</dbReference>
<keyword evidence="3" id="KW-0472">Membrane</keyword>
<reference evidence="5 6" key="1">
    <citation type="submission" date="2018-06" db="EMBL/GenBank/DDBJ databases">
        <authorList>
            <consortium name="Pathogen Informatics"/>
            <person name="Doyle S."/>
        </authorList>
    </citation>
    <scope>NUCLEOTIDE SEQUENCE [LARGE SCALE GENOMIC DNA]</scope>
    <source>
        <strain evidence="5 6">NCTC11694</strain>
    </source>
</reference>
<proteinExistence type="predicted"/>
<protein>
    <submittedName>
        <fullName evidence="5">General secretion pathway protein D</fullName>
    </submittedName>
</protein>
<evidence type="ECO:0000256" key="3">
    <source>
        <dbReference type="ARBA" id="ARBA00023136"/>
    </source>
</evidence>
<evidence type="ECO:0000256" key="1">
    <source>
        <dbReference type="ARBA" id="ARBA00004370"/>
    </source>
</evidence>
<comment type="subcellular location">
    <subcellularLocation>
        <location evidence="1">Membrane</location>
    </subcellularLocation>
</comment>
<dbReference type="EMBL" id="UGJR01000002">
    <property type="protein sequence ID" value="STR41009.1"/>
    <property type="molecule type" value="Genomic_DNA"/>
</dbReference>
<gene>
    <name evidence="5" type="primary">pulD_2</name>
    <name evidence="5" type="ORF">NCTC11694_02184</name>
</gene>
<organism evidence="5 6">
    <name type="scientific">Klebsiella michiganensis</name>
    <dbReference type="NCBI Taxonomy" id="1134687"/>
    <lineage>
        <taxon>Bacteria</taxon>
        <taxon>Pseudomonadati</taxon>
        <taxon>Pseudomonadota</taxon>
        <taxon>Gammaproteobacteria</taxon>
        <taxon>Enterobacterales</taxon>
        <taxon>Enterobacteriaceae</taxon>
        <taxon>Klebsiella/Raoultella group</taxon>
        <taxon>Klebsiella</taxon>
    </lineage>
</organism>
<dbReference type="GO" id="GO:0009306">
    <property type="term" value="P:protein secretion"/>
    <property type="evidence" value="ECO:0007669"/>
    <property type="project" value="TreeGrafter"/>
</dbReference>
<evidence type="ECO:0000259" key="4">
    <source>
        <dbReference type="Pfam" id="PF03958"/>
    </source>
</evidence>
<dbReference type="InterPro" id="IPR038591">
    <property type="entry name" value="NolW-like_sf"/>
</dbReference>
<dbReference type="Pfam" id="PF03958">
    <property type="entry name" value="Secretin_N"/>
    <property type="match status" value="1"/>
</dbReference>
<keyword evidence="2" id="KW-0732">Signal</keyword>
<evidence type="ECO:0000313" key="6">
    <source>
        <dbReference type="Proteomes" id="UP000255050"/>
    </source>
</evidence>
<comment type="caution">
    <text evidence="5">The sequence shown here is derived from an EMBL/GenBank/DDBJ whole genome shotgun (WGS) entry which is preliminary data.</text>
</comment>
<dbReference type="Proteomes" id="UP000255050">
    <property type="component" value="Unassembled WGS sequence"/>
</dbReference>
<dbReference type="PANTHER" id="PTHR30332:SF24">
    <property type="entry name" value="SECRETIN GSPD-RELATED"/>
    <property type="match status" value="1"/>
</dbReference>
<dbReference type="PANTHER" id="PTHR30332">
    <property type="entry name" value="PROBABLE GENERAL SECRETION PATHWAY PROTEIN D"/>
    <property type="match status" value="1"/>
</dbReference>
<name>A0A7H4LXY3_9ENTR</name>
<dbReference type="AlphaFoldDB" id="A0A7H4LXY3"/>
<evidence type="ECO:0000313" key="5">
    <source>
        <dbReference type="EMBL" id="STR41009.1"/>
    </source>
</evidence>
<sequence>MNDNAGVGSVVHYEPSNVLLMTGRAGVIKHLMEIVERVDKAGDRSVVTLPLAYASAADVVKMVTELTRDAGKSASSGLMIANVVADERTNSVLISGEPNSRQLIIAIVKQLDREQFVQGNTRVIYLKYAKATDLVEVLTGIGDTIQGEQKEC</sequence>
<dbReference type="GO" id="GO:0015627">
    <property type="term" value="C:type II protein secretion system complex"/>
    <property type="evidence" value="ECO:0007669"/>
    <property type="project" value="TreeGrafter"/>
</dbReference>
<evidence type="ECO:0000256" key="2">
    <source>
        <dbReference type="ARBA" id="ARBA00022729"/>
    </source>
</evidence>
<dbReference type="InterPro" id="IPR005644">
    <property type="entry name" value="NolW-like"/>
</dbReference>
<accession>A0A7H4LXY3</accession>
<feature type="domain" description="NolW-like" evidence="4">
    <location>
        <begin position="47"/>
        <end position="115"/>
    </location>
</feature>